<dbReference type="SUPFAM" id="SSF50249">
    <property type="entry name" value="Nucleic acid-binding proteins"/>
    <property type="match status" value="1"/>
</dbReference>
<evidence type="ECO:0000313" key="7">
    <source>
        <dbReference type="EMBL" id="KAJ3050306.1"/>
    </source>
</evidence>
<feature type="compositionally biased region" description="Acidic residues" evidence="6">
    <location>
        <begin position="538"/>
        <end position="550"/>
    </location>
</feature>
<evidence type="ECO:0000256" key="2">
    <source>
        <dbReference type="ARBA" id="ARBA00022723"/>
    </source>
</evidence>
<dbReference type="EMBL" id="JADGJD010000529">
    <property type="protein sequence ID" value="KAJ3050306.1"/>
    <property type="molecule type" value="Genomic_DNA"/>
</dbReference>
<proteinExistence type="inferred from homology"/>
<evidence type="ECO:0000256" key="1">
    <source>
        <dbReference type="ARBA" id="ARBA00005690"/>
    </source>
</evidence>
<name>A0AAD5S9W8_9FUNG</name>
<dbReference type="GO" id="GO:0008270">
    <property type="term" value="F:zinc ion binding"/>
    <property type="evidence" value="ECO:0007669"/>
    <property type="project" value="UniProtKB-KW"/>
</dbReference>
<evidence type="ECO:0000313" key="8">
    <source>
        <dbReference type="Proteomes" id="UP001212841"/>
    </source>
</evidence>
<dbReference type="Proteomes" id="UP001212841">
    <property type="component" value="Unassembled WGS sequence"/>
</dbReference>
<dbReference type="FunFam" id="2.40.50.140:FF:000041">
    <property type="entry name" value="Replication protein A subunit"/>
    <property type="match status" value="1"/>
</dbReference>
<evidence type="ECO:0000256" key="5">
    <source>
        <dbReference type="ARBA" id="ARBA00023125"/>
    </source>
</evidence>
<dbReference type="GO" id="GO:0003677">
    <property type="term" value="F:DNA binding"/>
    <property type="evidence" value="ECO:0007669"/>
    <property type="project" value="UniProtKB-KW"/>
</dbReference>
<comment type="similarity">
    <text evidence="1">Belongs to the replication factor A protein 1 family.</text>
</comment>
<evidence type="ECO:0000256" key="3">
    <source>
        <dbReference type="ARBA" id="ARBA00022771"/>
    </source>
</evidence>
<dbReference type="CDD" id="cd04474">
    <property type="entry name" value="RPA1_DBD_A"/>
    <property type="match status" value="1"/>
</dbReference>
<dbReference type="Gene3D" id="2.40.50.140">
    <property type="entry name" value="Nucleic acid-binding proteins"/>
    <property type="match status" value="1"/>
</dbReference>
<evidence type="ECO:0000256" key="6">
    <source>
        <dbReference type="SAM" id="MobiDB-lite"/>
    </source>
</evidence>
<feature type="compositionally biased region" description="Basic and acidic residues" evidence="6">
    <location>
        <begin position="518"/>
        <end position="537"/>
    </location>
</feature>
<keyword evidence="4" id="KW-0862">Zinc</keyword>
<feature type="region of interest" description="Disordered" evidence="6">
    <location>
        <begin position="518"/>
        <end position="553"/>
    </location>
</feature>
<comment type="caution">
    <text evidence="7">The sequence shown here is derived from an EMBL/GenBank/DDBJ whole genome shotgun (WGS) entry which is preliminary data.</text>
</comment>
<dbReference type="AlphaFoldDB" id="A0AAD5S9W8"/>
<keyword evidence="3" id="KW-0863">Zinc-finger</keyword>
<accession>A0AAD5S9W8</accession>
<keyword evidence="2" id="KW-0479">Metal-binding</keyword>
<evidence type="ECO:0000256" key="4">
    <source>
        <dbReference type="ARBA" id="ARBA00022833"/>
    </source>
</evidence>
<gene>
    <name evidence="7" type="primary">RFA1_2</name>
    <name evidence="7" type="ORF">HK097_008716</name>
</gene>
<protein>
    <submittedName>
        <fullName evidence="7">Replication factor A protein 1</fullName>
    </submittedName>
</protein>
<reference evidence="7" key="1">
    <citation type="submission" date="2020-05" db="EMBL/GenBank/DDBJ databases">
        <title>Phylogenomic resolution of chytrid fungi.</title>
        <authorList>
            <person name="Stajich J.E."/>
            <person name="Amses K."/>
            <person name="Simmons R."/>
            <person name="Seto K."/>
            <person name="Myers J."/>
            <person name="Bonds A."/>
            <person name="Quandt C.A."/>
            <person name="Barry K."/>
            <person name="Liu P."/>
            <person name="Grigoriev I."/>
            <person name="Longcore J.E."/>
            <person name="James T.Y."/>
        </authorList>
    </citation>
    <scope>NUCLEOTIDE SEQUENCE</scope>
    <source>
        <strain evidence="7">JEL0318</strain>
    </source>
</reference>
<keyword evidence="5" id="KW-0238">DNA-binding</keyword>
<sequence>MLRKLLLLGYVAGDPVTPEFVEFLSKVIHGRIHTYFNLQRRVEIVVAEKHLLESYSMAHQMGFLVYVFVWKEEEWAFDLMKDQNIRQRLCRTVVEEGNRRSVAHLYAGPCYEYFRSVPAREMYRSETYGSWDFGAGVVDFGAWAKNHEDKFGMVLIANGKVGSIVGKSTVRDVMTSICSNDSSIAVAVPKKDHADRLVAVYQETKTIRHNIKKITVSAEEDGKPDDQVDPTKDMLGTASVEELTAISSLACDQSSCTIRARVTMKSEVKRWSNWAGAGKWFECYLIDETGEIRATAFNDGVNMFYDLFKVGQVFLISGAKIKAATKQVNNVMKNAHELQLEISTIILPLEDSPSIPLRRKQNEDRPDARANLAHVHLRLERPPIPSDLPITATFNHLSPIVEQPATPSHQTPSVVGRVNPLLEEVHSAEEVVEVPLAQIRDKALLAQPEGKHCLVVGAISTDGEVMGLVVVLFTMDPAGQEHHLREAEFAMSQVRRFLSQEQLEHFLKLWEEKATFEKKRQAEEEEEEKSRKKVKEDVEVEEEEEEEEMDVPAPAFGEEGWLLSVFVRAARSLKMWFD</sequence>
<dbReference type="InterPro" id="IPR012340">
    <property type="entry name" value="NA-bd_OB-fold"/>
</dbReference>
<organism evidence="7 8">
    <name type="scientific">Rhizophlyctis rosea</name>
    <dbReference type="NCBI Taxonomy" id="64517"/>
    <lineage>
        <taxon>Eukaryota</taxon>
        <taxon>Fungi</taxon>
        <taxon>Fungi incertae sedis</taxon>
        <taxon>Chytridiomycota</taxon>
        <taxon>Chytridiomycota incertae sedis</taxon>
        <taxon>Chytridiomycetes</taxon>
        <taxon>Rhizophlyctidales</taxon>
        <taxon>Rhizophlyctidaceae</taxon>
        <taxon>Rhizophlyctis</taxon>
    </lineage>
</organism>
<keyword evidence="8" id="KW-1185">Reference proteome</keyword>